<organism evidence="1 2">
    <name type="scientific">Araneus ventricosus</name>
    <name type="common">Orbweaver spider</name>
    <name type="synonym">Epeira ventricosa</name>
    <dbReference type="NCBI Taxonomy" id="182803"/>
    <lineage>
        <taxon>Eukaryota</taxon>
        <taxon>Metazoa</taxon>
        <taxon>Ecdysozoa</taxon>
        <taxon>Arthropoda</taxon>
        <taxon>Chelicerata</taxon>
        <taxon>Arachnida</taxon>
        <taxon>Araneae</taxon>
        <taxon>Araneomorphae</taxon>
        <taxon>Entelegynae</taxon>
        <taxon>Araneoidea</taxon>
        <taxon>Araneidae</taxon>
        <taxon>Araneus</taxon>
    </lineage>
</organism>
<sequence length="80" mass="8812">MCWRGGGKALSLQRKSGQTGIRVFLGGGVGAEVDRIDLLRWVLCFAQSGPWMTYLNGWIENGMVWSANTSFAWSGVSDRD</sequence>
<dbReference type="AlphaFoldDB" id="A0A4Y2P1C5"/>
<reference evidence="1 2" key="1">
    <citation type="journal article" date="2019" name="Sci. Rep.">
        <title>Orb-weaving spider Araneus ventricosus genome elucidates the spidroin gene catalogue.</title>
        <authorList>
            <person name="Kono N."/>
            <person name="Nakamura H."/>
            <person name="Ohtoshi R."/>
            <person name="Moran D.A.P."/>
            <person name="Shinohara A."/>
            <person name="Yoshida Y."/>
            <person name="Fujiwara M."/>
            <person name="Mori M."/>
            <person name="Tomita M."/>
            <person name="Arakawa K."/>
        </authorList>
    </citation>
    <scope>NUCLEOTIDE SEQUENCE [LARGE SCALE GENOMIC DNA]</scope>
</reference>
<dbReference type="Proteomes" id="UP000499080">
    <property type="component" value="Unassembled WGS sequence"/>
</dbReference>
<comment type="caution">
    <text evidence="1">The sequence shown here is derived from an EMBL/GenBank/DDBJ whole genome shotgun (WGS) entry which is preliminary data.</text>
</comment>
<name>A0A4Y2P1C5_ARAVE</name>
<gene>
    <name evidence="1" type="ORF">AVEN_146564_1</name>
</gene>
<evidence type="ECO:0000313" key="2">
    <source>
        <dbReference type="Proteomes" id="UP000499080"/>
    </source>
</evidence>
<evidence type="ECO:0000313" key="1">
    <source>
        <dbReference type="EMBL" id="GBN45648.1"/>
    </source>
</evidence>
<proteinExistence type="predicted"/>
<accession>A0A4Y2P1C5</accession>
<keyword evidence="2" id="KW-1185">Reference proteome</keyword>
<protein>
    <submittedName>
        <fullName evidence="1">Uncharacterized protein</fullName>
    </submittedName>
</protein>
<dbReference type="EMBL" id="BGPR01212744">
    <property type="protein sequence ID" value="GBN45648.1"/>
    <property type="molecule type" value="Genomic_DNA"/>
</dbReference>